<gene>
    <name evidence="1" type="ORF">FHX53_001068</name>
</gene>
<evidence type="ECO:0008006" key="3">
    <source>
        <dbReference type="Google" id="ProtNLM"/>
    </source>
</evidence>
<dbReference type="InterPro" id="IPR036812">
    <property type="entry name" value="NAD(P)_OxRdtase_dom_sf"/>
</dbReference>
<evidence type="ECO:0000313" key="1">
    <source>
        <dbReference type="EMBL" id="MBA8847483.1"/>
    </source>
</evidence>
<dbReference type="RefSeq" id="WP_182490322.1">
    <property type="nucleotide sequence ID" value="NZ_BAAAOV010000014.1"/>
</dbReference>
<protein>
    <recommendedName>
        <fullName evidence="3">Aldo/keto reductase family protein</fullName>
    </recommendedName>
</protein>
<dbReference type="AlphaFoldDB" id="A0A839E8G6"/>
<evidence type="ECO:0000313" key="2">
    <source>
        <dbReference type="Proteomes" id="UP000585905"/>
    </source>
</evidence>
<name>A0A839E8G6_9MICO</name>
<dbReference type="SUPFAM" id="SSF51430">
    <property type="entry name" value="NAD(P)-linked oxidoreductase"/>
    <property type="match status" value="1"/>
</dbReference>
<proteinExistence type="predicted"/>
<accession>A0A839E8G6</accession>
<dbReference type="EMBL" id="JACGWX010000002">
    <property type="protein sequence ID" value="MBA8847483.1"/>
    <property type="molecule type" value="Genomic_DNA"/>
</dbReference>
<reference evidence="1 2" key="1">
    <citation type="submission" date="2020-07" db="EMBL/GenBank/DDBJ databases">
        <title>Sequencing the genomes of 1000 actinobacteria strains.</title>
        <authorList>
            <person name="Klenk H.-P."/>
        </authorList>
    </citation>
    <scope>NUCLEOTIDE SEQUENCE [LARGE SCALE GENOMIC DNA]</scope>
    <source>
        <strain evidence="1 2">DSM 19663</strain>
    </source>
</reference>
<keyword evidence="2" id="KW-1185">Reference proteome</keyword>
<dbReference type="Proteomes" id="UP000585905">
    <property type="component" value="Unassembled WGS sequence"/>
</dbReference>
<sequence length="104" mass="11399">MVRYIRLGDLTVSSIGLGCMGMSHLYTGHSTDEGRAIRTIHRALDLAPVLLTPDEAAVILGRDVAELRRWRGQNVGPTFHDLGRGLIRYARESVIEEAATASAR</sequence>
<organism evidence="1 2">
    <name type="scientific">Microcella alkalica</name>
    <dbReference type="NCBI Taxonomy" id="355930"/>
    <lineage>
        <taxon>Bacteria</taxon>
        <taxon>Bacillati</taxon>
        <taxon>Actinomycetota</taxon>
        <taxon>Actinomycetes</taxon>
        <taxon>Micrococcales</taxon>
        <taxon>Microbacteriaceae</taxon>
        <taxon>Microcella</taxon>
    </lineage>
</organism>
<comment type="caution">
    <text evidence="1">The sequence shown here is derived from an EMBL/GenBank/DDBJ whole genome shotgun (WGS) entry which is preliminary data.</text>
</comment>